<organism evidence="1 2">
    <name type="scientific">Flavobacterium gyeonganense</name>
    <dbReference type="NCBI Taxonomy" id="1310418"/>
    <lineage>
        <taxon>Bacteria</taxon>
        <taxon>Pseudomonadati</taxon>
        <taxon>Bacteroidota</taxon>
        <taxon>Flavobacteriia</taxon>
        <taxon>Flavobacteriales</taxon>
        <taxon>Flavobacteriaceae</taxon>
        <taxon>Flavobacterium</taxon>
    </lineage>
</organism>
<dbReference type="Proteomes" id="UP001589562">
    <property type="component" value="Unassembled WGS sequence"/>
</dbReference>
<gene>
    <name evidence="1" type="ORF">ACFFVK_14855</name>
</gene>
<reference evidence="1 2" key="1">
    <citation type="submission" date="2024-09" db="EMBL/GenBank/DDBJ databases">
        <authorList>
            <person name="Sun Q."/>
            <person name="Mori K."/>
        </authorList>
    </citation>
    <scope>NUCLEOTIDE SEQUENCE [LARGE SCALE GENOMIC DNA]</scope>
    <source>
        <strain evidence="1 2">CECT 8365</strain>
    </source>
</reference>
<proteinExistence type="predicted"/>
<name>A0ABV5HF19_9FLAO</name>
<comment type="caution">
    <text evidence="1">The sequence shown here is derived from an EMBL/GenBank/DDBJ whole genome shotgun (WGS) entry which is preliminary data.</text>
</comment>
<evidence type="ECO:0000313" key="2">
    <source>
        <dbReference type="Proteomes" id="UP001589562"/>
    </source>
</evidence>
<dbReference type="PROSITE" id="PS51257">
    <property type="entry name" value="PROKAR_LIPOPROTEIN"/>
    <property type="match status" value="1"/>
</dbReference>
<protein>
    <submittedName>
        <fullName evidence="1">Uncharacterized protein</fullName>
    </submittedName>
</protein>
<dbReference type="RefSeq" id="WP_278009690.1">
    <property type="nucleotide sequence ID" value="NZ_CP121112.1"/>
</dbReference>
<sequence length="327" mass="35714">MKNLKHILLVMTIILGSCTNDESTEKSTQDKYTIHVVGVKDLTNGSTTAMYWKNGVATELTPDSRSEATAIVVVNNDVYISGRIENKACYWKNGVVTYLPEGDEANDIKVIGNDVYVAGSNNIVACYWKNGIKTILGNNNGRSIANKIIIEGADVYVAGGQSQSSFSYDFTALYWKNNIANPVVDNGMLNAIGVQGDNVYVAGYEITDIRNTIFWKNNTPVKYSIENGKGVYVKDLQLNNNDVYAVGAISGNRISSAVYWKNNVATPLINSPGSTSSNADDITIVDDIFFICGSENSKAKIWINNEEILLIDGTNSERALGIFVVKK</sequence>
<dbReference type="EMBL" id="JBHMFE010000020">
    <property type="protein sequence ID" value="MFB9109865.1"/>
    <property type="molecule type" value="Genomic_DNA"/>
</dbReference>
<accession>A0ABV5HF19</accession>
<evidence type="ECO:0000313" key="1">
    <source>
        <dbReference type="EMBL" id="MFB9109865.1"/>
    </source>
</evidence>
<keyword evidence="2" id="KW-1185">Reference proteome</keyword>